<keyword evidence="3" id="KW-1185">Reference proteome</keyword>
<sequence length="261" mass="28691">MPRDNDQPGFNVPSDLEDPLHSMATPPAIPPIVNGNAVHFQPQVPTTQFGPITQSYIPRYDLPVIDTGGDSSLSRCSNRRGDRVVVNVTGQGIPLYQMNSYALHGGYMMGPQGPMVPAPGYMPGAPMAHMPMPSAGMHSILMPGASMHPMPMPGAGMSGVPMPGNPTPGGQARVHFEPSLGIGLTQSERLAADIEHAMKESCFEPQDFMPVNKDPYKEWWVMEMDGNWGLYQRRQIDKLKHKWCVRDGWFYAKRLEAPPDV</sequence>
<dbReference type="AlphaFoldDB" id="A0AAN6X9T1"/>
<organism evidence="2 3">
    <name type="scientific">Triangularia verruculosa</name>
    <dbReference type="NCBI Taxonomy" id="2587418"/>
    <lineage>
        <taxon>Eukaryota</taxon>
        <taxon>Fungi</taxon>
        <taxon>Dikarya</taxon>
        <taxon>Ascomycota</taxon>
        <taxon>Pezizomycotina</taxon>
        <taxon>Sordariomycetes</taxon>
        <taxon>Sordariomycetidae</taxon>
        <taxon>Sordariales</taxon>
        <taxon>Podosporaceae</taxon>
        <taxon>Triangularia</taxon>
    </lineage>
</organism>
<evidence type="ECO:0000313" key="3">
    <source>
        <dbReference type="Proteomes" id="UP001303160"/>
    </source>
</evidence>
<evidence type="ECO:0000313" key="2">
    <source>
        <dbReference type="EMBL" id="KAK4196529.1"/>
    </source>
</evidence>
<dbReference type="Proteomes" id="UP001303160">
    <property type="component" value="Unassembled WGS sequence"/>
</dbReference>
<evidence type="ECO:0000256" key="1">
    <source>
        <dbReference type="SAM" id="MobiDB-lite"/>
    </source>
</evidence>
<protein>
    <submittedName>
        <fullName evidence="2">Uncharacterized protein</fullName>
    </submittedName>
</protein>
<name>A0AAN6X9T1_9PEZI</name>
<feature type="region of interest" description="Disordered" evidence="1">
    <location>
        <begin position="1"/>
        <end position="24"/>
    </location>
</feature>
<reference evidence="2" key="1">
    <citation type="journal article" date="2023" name="Mol. Phylogenet. Evol.">
        <title>Genome-scale phylogeny and comparative genomics of the fungal order Sordariales.</title>
        <authorList>
            <person name="Hensen N."/>
            <person name="Bonometti L."/>
            <person name="Westerberg I."/>
            <person name="Brannstrom I.O."/>
            <person name="Guillou S."/>
            <person name="Cros-Aarteil S."/>
            <person name="Calhoun S."/>
            <person name="Haridas S."/>
            <person name="Kuo A."/>
            <person name="Mondo S."/>
            <person name="Pangilinan J."/>
            <person name="Riley R."/>
            <person name="LaButti K."/>
            <person name="Andreopoulos B."/>
            <person name="Lipzen A."/>
            <person name="Chen C."/>
            <person name="Yan M."/>
            <person name="Daum C."/>
            <person name="Ng V."/>
            <person name="Clum A."/>
            <person name="Steindorff A."/>
            <person name="Ohm R.A."/>
            <person name="Martin F."/>
            <person name="Silar P."/>
            <person name="Natvig D.O."/>
            <person name="Lalanne C."/>
            <person name="Gautier V."/>
            <person name="Ament-Velasquez S.L."/>
            <person name="Kruys A."/>
            <person name="Hutchinson M.I."/>
            <person name="Powell A.J."/>
            <person name="Barry K."/>
            <person name="Miller A.N."/>
            <person name="Grigoriev I.V."/>
            <person name="Debuchy R."/>
            <person name="Gladieux P."/>
            <person name="Hiltunen Thoren M."/>
            <person name="Johannesson H."/>
        </authorList>
    </citation>
    <scope>NUCLEOTIDE SEQUENCE</scope>
    <source>
        <strain evidence="2">CBS 315.58</strain>
    </source>
</reference>
<accession>A0AAN6X9T1</accession>
<gene>
    <name evidence="2" type="ORF">QBC40DRAFT_234186</name>
</gene>
<comment type="caution">
    <text evidence="2">The sequence shown here is derived from an EMBL/GenBank/DDBJ whole genome shotgun (WGS) entry which is preliminary data.</text>
</comment>
<proteinExistence type="predicted"/>
<reference evidence="2" key="2">
    <citation type="submission" date="2023-05" db="EMBL/GenBank/DDBJ databases">
        <authorList>
            <consortium name="Lawrence Berkeley National Laboratory"/>
            <person name="Steindorff A."/>
            <person name="Hensen N."/>
            <person name="Bonometti L."/>
            <person name="Westerberg I."/>
            <person name="Brannstrom I.O."/>
            <person name="Guillou S."/>
            <person name="Cros-Aarteil S."/>
            <person name="Calhoun S."/>
            <person name="Haridas S."/>
            <person name="Kuo A."/>
            <person name="Mondo S."/>
            <person name="Pangilinan J."/>
            <person name="Riley R."/>
            <person name="Labutti K."/>
            <person name="Andreopoulos B."/>
            <person name="Lipzen A."/>
            <person name="Chen C."/>
            <person name="Yanf M."/>
            <person name="Daum C."/>
            <person name="Ng V."/>
            <person name="Clum A."/>
            <person name="Ohm R."/>
            <person name="Martin F."/>
            <person name="Silar P."/>
            <person name="Natvig D."/>
            <person name="Lalanne C."/>
            <person name="Gautier V."/>
            <person name="Ament-Velasquez S.L."/>
            <person name="Kruys A."/>
            <person name="Hutchinson M.I."/>
            <person name="Powell A.J."/>
            <person name="Barry K."/>
            <person name="Miller A.N."/>
            <person name="Grigoriev I.V."/>
            <person name="Debuchy R."/>
            <person name="Gladieux P."/>
            <person name="Thoren M.H."/>
            <person name="Johannesson H."/>
        </authorList>
    </citation>
    <scope>NUCLEOTIDE SEQUENCE</scope>
    <source>
        <strain evidence="2">CBS 315.58</strain>
    </source>
</reference>
<dbReference type="EMBL" id="MU863982">
    <property type="protein sequence ID" value="KAK4196529.1"/>
    <property type="molecule type" value="Genomic_DNA"/>
</dbReference>